<dbReference type="STRING" id="1549855.AY555_04865"/>
<organism evidence="8 9">
    <name type="scientific">Haematospirillum jordaniae</name>
    <dbReference type="NCBI Taxonomy" id="1549855"/>
    <lineage>
        <taxon>Bacteria</taxon>
        <taxon>Pseudomonadati</taxon>
        <taxon>Pseudomonadota</taxon>
        <taxon>Alphaproteobacteria</taxon>
        <taxon>Rhodospirillales</taxon>
        <taxon>Novispirillaceae</taxon>
        <taxon>Haematospirillum</taxon>
    </lineage>
</organism>
<dbReference type="PANTHER" id="PTHR30589">
    <property type="entry name" value="PROLIPOPROTEIN DIACYLGLYCERYL TRANSFERASE"/>
    <property type="match status" value="1"/>
</dbReference>
<comment type="catalytic activity">
    <reaction evidence="7">
        <text>L-cysteinyl-[prolipoprotein] + a 1,2-diacyl-sn-glycero-3-phospho-(1'-sn-glycerol) = an S-1,2-diacyl-sn-glyceryl-L-cysteinyl-[prolipoprotein] + sn-glycerol 1-phosphate + H(+)</text>
        <dbReference type="Rhea" id="RHEA:56712"/>
        <dbReference type="Rhea" id="RHEA-COMP:14679"/>
        <dbReference type="Rhea" id="RHEA-COMP:14680"/>
        <dbReference type="ChEBI" id="CHEBI:15378"/>
        <dbReference type="ChEBI" id="CHEBI:29950"/>
        <dbReference type="ChEBI" id="CHEBI:57685"/>
        <dbReference type="ChEBI" id="CHEBI:64716"/>
        <dbReference type="ChEBI" id="CHEBI:140658"/>
        <dbReference type="EC" id="2.5.1.145"/>
    </reaction>
</comment>
<feature type="transmembrane region" description="Helical" evidence="7">
    <location>
        <begin position="63"/>
        <end position="83"/>
    </location>
</feature>
<reference evidence="8 9" key="1">
    <citation type="submission" date="2016-02" db="EMBL/GenBank/DDBJ databases">
        <title>Complete Genome of H5569, the type strain of the newly described species Haematospirillium jordaniae.</title>
        <authorList>
            <person name="Nicholson A.C."/>
            <person name="Humrighouse B.W."/>
            <person name="Loparov V."/>
            <person name="McQuiston J.R."/>
        </authorList>
    </citation>
    <scope>NUCLEOTIDE SEQUENCE [LARGE SCALE GENOMIC DNA]</scope>
    <source>
        <strain evidence="8 9">H5569</strain>
    </source>
</reference>
<sequence length="273" mass="30029">MSEPLMFPAVDPVALQIGPLAIRWYALAYMTGLLGGWQLMKYLAGRIAGSGMILLSDPEIDDYLVWVTLGVVLGGRLGYVLFYKPDYYLDNPLEVAALWHGGMSFHGGFLGVLVATILFCRFRGIPLLFLLDLAAMVAPLGLMLGRLANFINGELWGRVADPSVVPWAMVFPGAGPDPRHPSQLYEAGLEGLALLVVMLVLFFRFPAVRLRFGVLTGVGMAGYGCARFFVEFFREPDAFLGVFWGGISMGQILSLPMVVFGIWLMSWAWKRPA</sequence>
<dbReference type="GO" id="GO:0008961">
    <property type="term" value="F:phosphatidylglycerol-prolipoprotein diacylglyceryl transferase activity"/>
    <property type="evidence" value="ECO:0007669"/>
    <property type="project" value="UniProtKB-UniRule"/>
</dbReference>
<dbReference type="Proteomes" id="UP000076066">
    <property type="component" value="Chromosome"/>
</dbReference>
<comment type="pathway">
    <text evidence="7">Protein modification; lipoprotein biosynthesis (diacylglyceryl transfer).</text>
</comment>
<dbReference type="EC" id="2.5.1.145" evidence="7"/>
<dbReference type="InterPro" id="IPR001640">
    <property type="entry name" value="Lgt"/>
</dbReference>
<evidence type="ECO:0000313" key="8">
    <source>
        <dbReference type="EMBL" id="AMW34620.1"/>
    </source>
</evidence>
<dbReference type="EMBL" id="CP014525">
    <property type="protein sequence ID" value="AMW34620.1"/>
    <property type="molecule type" value="Genomic_DNA"/>
</dbReference>
<gene>
    <name evidence="7" type="primary">lgt</name>
    <name evidence="8" type="ORF">AY555_04865</name>
</gene>
<comment type="function">
    <text evidence="7">Catalyzes the transfer of the diacylglyceryl group from phosphatidylglycerol to the sulfhydryl group of the N-terminal cysteine of a prolipoprotein, the first step in the formation of mature lipoproteins.</text>
</comment>
<dbReference type="NCBIfam" id="TIGR00544">
    <property type="entry name" value="lgt"/>
    <property type="match status" value="1"/>
</dbReference>
<evidence type="ECO:0000313" key="9">
    <source>
        <dbReference type="Proteomes" id="UP000076066"/>
    </source>
</evidence>
<comment type="subcellular location">
    <subcellularLocation>
        <location evidence="7">Cell membrane</location>
        <topology evidence="7">Multi-pass membrane protein</topology>
    </subcellularLocation>
</comment>
<keyword evidence="3 7" id="KW-0808">Transferase</keyword>
<feature type="binding site" evidence="7">
    <location>
        <position position="146"/>
    </location>
    <ligand>
        <name>a 1,2-diacyl-sn-glycero-3-phospho-(1'-sn-glycerol)</name>
        <dbReference type="ChEBI" id="CHEBI:64716"/>
    </ligand>
</feature>
<dbReference type="PANTHER" id="PTHR30589:SF0">
    <property type="entry name" value="PHOSPHATIDYLGLYCEROL--PROLIPOPROTEIN DIACYLGLYCERYL TRANSFERASE"/>
    <property type="match status" value="1"/>
</dbReference>
<dbReference type="AlphaFoldDB" id="A0A143DDK5"/>
<evidence type="ECO:0000256" key="5">
    <source>
        <dbReference type="ARBA" id="ARBA00022989"/>
    </source>
</evidence>
<comment type="similarity">
    <text evidence="1 7">Belongs to the Lgt family.</text>
</comment>
<keyword evidence="9" id="KW-1185">Reference proteome</keyword>
<evidence type="ECO:0000256" key="3">
    <source>
        <dbReference type="ARBA" id="ARBA00022679"/>
    </source>
</evidence>
<evidence type="ECO:0000256" key="6">
    <source>
        <dbReference type="ARBA" id="ARBA00023136"/>
    </source>
</evidence>
<keyword evidence="5 7" id="KW-1133">Transmembrane helix</keyword>
<dbReference type="HAMAP" id="MF_01147">
    <property type="entry name" value="Lgt"/>
    <property type="match status" value="1"/>
</dbReference>
<evidence type="ECO:0000256" key="4">
    <source>
        <dbReference type="ARBA" id="ARBA00022692"/>
    </source>
</evidence>
<keyword evidence="4 7" id="KW-0812">Transmembrane</keyword>
<dbReference type="PROSITE" id="PS01311">
    <property type="entry name" value="LGT"/>
    <property type="match status" value="1"/>
</dbReference>
<accession>A0A143DDK5</accession>
<keyword evidence="8" id="KW-0449">Lipoprotein</keyword>
<feature type="transmembrane region" description="Helical" evidence="7">
    <location>
        <begin position="103"/>
        <end position="120"/>
    </location>
</feature>
<feature type="transmembrane region" description="Helical" evidence="7">
    <location>
        <begin position="20"/>
        <end position="43"/>
    </location>
</feature>
<protein>
    <recommendedName>
        <fullName evidence="7">Phosphatidylglycerol--prolipoprotein diacylglyceryl transferase</fullName>
        <ecNumber evidence="7">2.5.1.145</ecNumber>
    </recommendedName>
</protein>
<evidence type="ECO:0000256" key="1">
    <source>
        <dbReference type="ARBA" id="ARBA00007150"/>
    </source>
</evidence>
<dbReference type="GO" id="GO:0005886">
    <property type="term" value="C:plasma membrane"/>
    <property type="evidence" value="ECO:0007669"/>
    <property type="project" value="UniProtKB-SubCell"/>
</dbReference>
<name>A0A143DDK5_9PROT</name>
<dbReference type="UniPathway" id="UPA00664"/>
<dbReference type="KEGG" id="hjo:AY555_04865"/>
<dbReference type="GO" id="GO:0042158">
    <property type="term" value="P:lipoprotein biosynthetic process"/>
    <property type="evidence" value="ECO:0007669"/>
    <property type="project" value="UniProtKB-UniRule"/>
</dbReference>
<dbReference type="RefSeq" id="WP_066134151.1">
    <property type="nucleotide sequence ID" value="NZ_CP014525.1"/>
</dbReference>
<evidence type="ECO:0000256" key="2">
    <source>
        <dbReference type="ARBA" id="ARBA00022475"/>
    </source>
</evidence>
<keyword evidence="6 7" id="KW-0472">Membrane</keyword>
<evidence type="ECO:0000256" key="7">
    <source>
        <dbReference type="HAMAP-Rule" id="MF_01147"/>
    </source>
</evidence>
<keyword evidence="2 7" id="KW-1003">Cell membrane</keyword>
<dbReference type="Pfam" id="PF01790">
    <property type="entry name" value="LGT"/>
    <property type="match status" value="1"/>
</dbReference>
<dbReference type="OrthoDB" id="871140at2"/>
<feature type="transmembrane region" description="Helical" evidence="7">
    <location>
        <begin position="127"/>
        <end position="148"/>
    </location>
</feature>
<dbReference type="GeneID" id="53316482"/>
<feature type="transmembrane region" description="Helical" evidence="7">
    <location>
        <begin position="187"/>
        <end position="205"/>
    </location>
</feature>
<proteinExistence type="inferred from homology"/>
<feature type="transmembrane region" description="Helical" evidence="7">
    <location>
        <begin position="212"/>
        <end position="230"/>
    </location>
</feature>
<feature type="transmembrane region" description="Helical" evidence="7">
    <location>
        <begin position="242"/>
        <end position="269"/>
    </location>
</feature>